<evidence type="ECO:0000256" key="7">
    <source>
        <dbReference type="SAM" id="Phobius"/>
    </source>
</evidence>
<evidence type="ECO:0000256" key="3">
    <source>
        <dbReference type="ARBA" id="ARBA00022737"/>
    </source>
</evidence>
<keyword evidence="2 7" id="KW-0812">Transmembrane</keyword>
<dbReference type="EMBL" id="CAEKDK010000002">
    <property type="protein sequence ID" value="CAB4270221.1"/>
    <property type="molecule type" value="Genomic_DNA"/>
</dbReference>
<feature type="transmembrane region" description="Helical" evidence="7">
    <location>
        <begin position="50"/>
        <end position="73"/>
    </location>
</feature>
<feature type="transmembrane region" description="Helical" evidence="7">
    <location>
        <begin position="12"/>
        <end position="30"/>
    </location>
</feature>
<dbReference type="Pfam" id="PF13962">
    <property type="entry name" value="PGG"/>
    <property type="match status" value="1"/>
</dbReference>
<dbReference type="Proteomes" id="UP000507245">
    <property type="component" value="Unassembled WGS sequence"/>
</dbReference>
<dbReference type="PANTHER" id="PTHR24186">
    <property type="entry name" value="PROTEIN PHOSPHATASE 1 REGULATORY SUBUNIT"/>
    <property type="match status" value="1"/>
</dbReference>
<dbReference type="GO" id="GO:0005886">
    <property type="term" value="C:plasma membrane"/>
    <property type="evidence" value="ECO:0007669"/>
    <property type="project" value="TreeGrafter"/>
</dbReference>
<dbReference type="AlphaFoldDB" id="A0A6J5WLW2"/>
<evidence type="ECO:0000313" key="11">
    <source>
        <dbReference type="Proteomes" id="UP000507222"/>
    </source>
</evidence>
<organism evidence="10 12">
    <name type="scientific">Prunus armeniaca</name>
    <name type="common">Apricot</name>
    <name type="synonym">Armeniaca vulgaris</name>
    <dbReference type="NCBI Taxonomy" id="36596"/>
    <lineage>
        <taxon>Eukaryota</taxon>
        <taxon>Viridiplantae</taxon>
        <taxon>Streptophyta</taxon>
        <taxon>Embryophyta</taxon>
        <taxon>Tracheophyta</taxon>
        <taxon>Spermatophyta</taxon>
        <taxon>Magnoliopsida</taxon>
        <taxon>eudicotyledons</taxon>
        <taxon>Gunneridae</taxon>
        <taxon>Pentapetalae</taxon>
        <taxon>rosids</taxon>
        <taxon>fabids</taxon>
        <taxon>Rosales</taxon>
        <taxon>Rosaceae</taxon>
        <taxon>Amygdaloideae</taxon>
        <taxon>Amygdaleae</taxon>
        <taxon>Prunus</taxon>
    </lineage>
</organism>
<evidence type="ECO:0000313" key="10">
    <source>
        <dbReference type="EMBL" id="CAB4300622.1"/>
    </source>
</evidence>
<keyword evidence="6 7" id="KW-0472">Membrane</keyword>
<dbReference type="InterPro" id="IPR026961">
    <property type="entry name" value="PGG_dom"/>
</dbReference>
<protein>
    <recommendedName>
        <fullName evidence="8">PGG domain-containing protein</fullName>
    </recommendedName>
</protein>
<evidence type="ECO:0000256" key="6">
    <source>
        <dbReference type="ARBA" id="ARBA00023136"/>
    </source>
</evidence>
<proteinExistence type="predicted"/>
<gene>
    <name evidence="9" type="ORF">CURHAP_LOCUS16270</name>
    <name evidence="10" type="ORF">ORAREDHAP_LOCUS15859</name>
</gene>
<evidence type="ECO:0000259" key="8">
    <source>
        <dbReference type="Pfam" id="PF13962"/>
    </source>
</evidence>
<feature type="domain" description="PGG" evidence="8">
    <location>
        <begin position="6"/>
        <end position="74"/>
    </location>
</feature>
<dbReference type="Proteomes" id="UP000507222">
    <property type="component" value="Unassembled WGS sequence"/>
</dbReference>
<evidence type="ECO:0000256" key="4">
    <source>
        <dbReference type="ARBA" id="ARBA00022989"/>
    </source>
</evidence>
<evidence type="ECO:0000256" key="2">
    <source>
        <dbReference type="ARBA" id="ARBA00022692"/>
    </source>
</evidence>
<evidence type="ECO:0000313" key="9">
    <source>
        <dbReference type="EMBL" id="CAB4270221.1"/>
    </source>
</evidence>
<dbReference type="EMBL" id="CAEKKB010000002">
    <property type="protein sequence ID" value="CAB4300622.1"/>
    <property type="molecule type" value="Genomic_DNA"/>
</dbReference>
<evidence type="ECO:0000256" key="5">
    <source>
        <dbReference type="ARBA" id="ARBA00023043"/>
    </source>
</evidence>
<reference evidence="10 11" key="2">
    <citation type="submission" date="2020-05" db="EMBL/GenBank/DDBJ databases">
        <authorList>
            <person name="Campoy J."/>
            <person name="Schneeberger K."/>
            <person name="Spophaly S."/>
        </authorList>
    </citation>
    <scope>NUCLEOTIDE SEQUENCE [LARGE SCALE GENOMIC DNA]</scope>
    <source>
        <strain evidence="10">PruArmRojPasFocal</strain>
    </source>
</reference>
<comment type="subcellular location">
    <subcellularLocation>
        <location evidence="1">Membrane</location>
        <topology evidence="1">Multi-pass membrane protein</topology>
    </subcellularLocation>
</comment>
<reference evidence="12" key="1">
    <citation type="journal article" date="2020" name="Genome Biol.">
        <title>Gamete binning: chromosome-level and haplotype-resolved genome assembly enabled by high-throughput single-cell sequencing of gamete genomes.</title>
        <authorList>
            <person name="Campoy J.A."/>
            <person name="Sun H."/>
            <person name="Goel M."/>
            <person name="Jiao W.-B."/>
            <person name="Folz-Donahue K."/>
            <person name="Wang N."/>
            <person name="Rubio M."/>
            <person name="Liu C."/>
            <person name="Kukat C."/>
            <person name="Ruiz D."/>
            <person name="Huettel B."/>
            <person name="Schneeberger K."/>
        </authorList>
    </citation>
    <scope>NUCLEOTIDE SEQUENCE [LARGE SCALE GENOMIC DNA]</scope>
    <source>
        <strain evidence="12">cv. Rojo Pasion</strain>
    </source>
</reference>
<dbReference type="OrthoDB" id="598775at2759"/>
<dbReference type="PANTHER" id="PTHR24186:SF46">
    <property type="entry name" value="PROTEIN ACCELERATED CELL DEATH 6-LIKE"/>
    <property type="match status" value="1"/>
</dbReference>
<evidence type="ECO:0000313" key="12">
    <source>
        <dbReference type="Proteomes" id="UP000507245"/>
    </source>
</evidence>
<keyword evidence="3" id="KW-0677">Repeat</keyword>
<keyword evidence="12" id="KW-1185">Reference proteome</keyword>
<sequence length="74" mass="7860">MFIGTENVKTLVLVSTLVTTITFAAGFAVPGGYNNSSGPQDDMATLGSKWSFQIFLICNIIATYSSIIVILALI</sequence>
<keyword evidence="5" id="KW-0040">ANK repeat</keyword>
<accession>A0A6J5WLW2</accession>
<keyword evidence="4 7" id="KW-1133">Transmembrane helix</keyword>
<name>A0A6J5WLW2_PRUAR</name>
<evidence type="ECO:0000256" key="1">
    <source>
        <dbReference type="ARBA" id="ARBA00004141"/>
    </source>
</evidence>